<organism evidence="1">
    <name type="scientific">Leptospira mayottensis 200901116</name>
    <dbReference type="NCBI Taxonomy" id="1192864"/>
    <lineage>
        <taxon>Bacteria</taxon>
        <taxon>Pseudomonadati</taxon>
        <taxon>Spirochaetota</taxon>
        <taxon>Spirochaetia</taxon>
        <taxon>Leptospirales</taxon>
        <taxon>Leptospiraceae</taxon>
        <taxon>Leptospira</taxon>
    </lineage>
</organism>
<sequence length="79" mass="9178">MMRFTKKTAISLIREGFNSNVSFKNRFLPGAPVHVWLNVNEIGIDYDEEKRLYKNLKNWGYVTLAGEFYVLTQEGYAAI</sequence>
<dbReference type="RefSeq" id="WP_002745816.1">
    <property type="nucleotide sequence ID" value="NZ_MF974398.1"/>
</dbReference>
<reference evidence="1" key="1">
    <citation type="journal article" date="2018" name="Sci. Rep.">
        <title>Characterization of LE3 and LE4, the only lytic phages known to infect the spirochete Leptospira.</title>
        <authorList>
            <person name="Schiettekatte O."/>
            <person name="Vincent A.T."/>
            <person name="Malosse C."/>
            <person name="Lechat P."/>
            <person name="Chamot-Rooke J."/>
            <person name="Veyrier F.J."/>
            <person name="Picardeau M."/>
            <person name="Bourhy P."/>
        </authorList>
    </citation>
    <scope>NUCLEOTIDE SEQUENCE</scope>
    <source>
        <plasmid evidence="1">p2_L200901116</plasmid>
    </source>
</reference>
<proteinExistence type="predicted"/>
<dbReference type="EMBL" id="MF974398">
    <property type="protein sequence ID" value="AVH81621.1"/>
    <property type="molecule type" value="Genomic_DNA"/>
</dbReference>
<protein>
    <submittedName>
        <fullName evidence="1">Uncharacterized protein</fullName>
    </submittedName>
</protein>
<evidence type="ECO:0000313" key="1">
    <source>
        <dbReference type="EMBL" id="AVH81621.1"/>
    </source>
</evidence>
<geneLocation type="plasmid" evidence="1">
    <name>p2_L200901116</name>
</geneLocation>
<dbReference type="AlphaFoldDB" id="M6VM69"/>
<name>M6VM69_9LEPT</name>
<accession>M6VM69</accession>
<keyword evidence="1" id="KW-0614">Plasmid</keyword>